<organism evidence="4 5">
    <name type="scientific">Trichoderma lentiforme</name>
    <dbReference type="NCBI Taxonomy" id="1567552"/>
    <lineage>
        <taxon>Eukaryota</taxon>
        <taxon>Fungi</taxon>
        <taxon>Dikarya</taxon>
        <taxon>Ascomycota</taxon>
        <taxon>Pezizomycotina</taxon>
        <taxon>Sordariomycetes</taxon>
        <taxon>Hypocreomycetidae</taxon>
        <taxon>Hypocreales</taxon>
        <taxon>Hypocreaceae</taxon>
        <taxon>Trichoderma</taxon>
    </lineage>
</organism>
<dbReference type="SUPFAM" id="SSF52540">
    <property type="entry name" value="P-loop containing nucleoside triphosphate hydrolases"/>
    <property type="match status" value="1"/>
</dbReference>
<dbReference type="PRINTS" id="PR01415">
    <property type="entry name" value="ANKYRIN"/>
</dbReference>
<feature type="repeat" description="ANK" evidence="2">
    <location>
        <begin position="1069"/>
        <end position="1101"/>
    </location>
</feature>
<dbReference type="InterPro" id="IPR036770">
    <property type="entry name" value="Ankyrin_rpt-contain_sf"/>
</dbReference>
<dbReference type="Gene3D" id="3.40.50.300">
    <property type="entry name" value="P-loop containing nucleotide triphosphate hydrolases"/>
    <property type="match status" value="1"/>
</dbReference>
<proteinExistence type="predicted"/>
<feature type="repeat" description="ANK" evidence="2">
    <location>
        <begin position="859"/>
        <end position="891"/>
    </location>
</feature>
<gene>
    <name evidence="4" type="ORF">CFAM422_003333</name>
</gene>
<dbReference type="InterPro" id="IPR002110">
    <property type="entry name" value="Ankyrin_rpt"/>
</dbReference>
<dbReference type="Gene3D" id="3.40.50.1580">
    <property type="entry name" value="Nucleoside phosphorylase domain"/>
    <property type="match status" value="1"/>
</dbReference>
<dbReference type="Gene3D" id="1.25.40.20">
    <property type="entry name" value="Ankyrin repeat-containing domain"/>
    <property type="match status" value="4"/>
</dbReference>
<dbReference type="SUPFAM" id="SSF48403">
    <property type="entry name" value="Ankyrin repeat"/>
    <property type="match status" value="1"/>
</dbReference>
<dbReference type="InterPro" id="IPR056884">
    <property type="entry name" value="NPHP3-like_N"/>
</dbReference>
<evidence type="ECO:0000256" key="1">
    <source>
        <dbReference type="ARBA" id="ARBA00022737"/>
    </source>
</evidence>
<evidence type="ECO:0000259" key="3">
    <source>
        <dbReference type="PROSITE" id="PS50837"/>
    </source>
</evidence>
<dbReference type="InterPro" id="IPR035994">
    <property type="entry name" value="Nucleoside_phosphorylase_sf"/>
</dbReference>
<dbReference type="GO" id="GO:0009116">
    <property type="term" value="P:nucleoside metabolic process"/>
    <property type="evidence" value="ECO:0007669"/>
    <property type="project" value="InterPro"/>
</dbReference>
<dbReference type="AlphaFoldDB" id="A0A9P4XKC0"/>
<dbReference type="InterPro" id="IPR053137">
    <property type="entry name" value="NLR-like"/>
</dbReference>
<dbReference type="InterPro" id="IPR027417">
    <property type="entry name" value="P-loop_NTPase"/>
</dbReference>
<protein>
    <submittedName>
        <fullName evidence="4">Ankyrin-3</fullName>
    </submittedName>
</protein>
<dbReference type="Proteomes" id="UP000801864">
    <property type="component" value="Unassembled WGS sequence"/>
</dbReference>
<dbReference type="InterPro" id="IPR054471">
    <property type="entry name" value="GPIID_WHD"/>
</dbReference>
<name>A0A9P4XKC0_9HYPO</name>
<dbReference type="InterPro" id="IPR007111">
    <property type="entry name" value="NACHT_NTPase"/>
</dbReference>
<feature type="repeat" description="ANK" evidence="2">
    <location>
        <begin position="959"/>
        <end position="991"/>
    </location>
</feature>
<dbReference type="Pfam" id="PF24883">
    <property type="entry name" value="NPHP3_N"/>
    <property type="match status" value="1"/>
</dbReference>
<evidence type="ECO:0000256" key="2">
    <source>
        <dbReference type="PROSITE-ProRule" id="PRU00023"/>
    </source>
</evidence>
<dbReference type="EMBL" id="QLNT01000005">
    <property type="protein sequence ID" value="KAF3074188.1"/>
    <property type="molecule type" value="Genomic_DNA"/>
</dbReference>
<keyword evidence="2" id="KW-0040">ANK repeat</keyword>
<feature type="repeat" description="ANK" evidence="2">
    <location>
        <begin position="992"/>
        <end position="1024"/>
    </location>
</feature>
<keyword evidence="1" id="KW-0677">Repeat</keyword>
<accession>A0A9P4XKC0</accession>
<feature type="domain" description="NACHT" evidence="3">
    <location>
        <begin position="388"/>
        <end position="536"/>
    </location>
</feature>
<dbReference type="SUPFAM" id="SSF53167">
    <property type="entry name" value="Purine and uridine phosphorylases"/>
    <property type="match status" value="1"/>
</dbReference>
<dbReference type="PROSITE" id="PS50297">
    <property type="entry name" value="ANK_REP_REGION"/>
    <property type="match status" value="6"/>
</dbReference>
<feature type="repeat" description="ANK" evidence="2">
    <location>
        <begin position="925"/>
        <end position="958"/>
    </location>
</feature>
<dbReference type="PANTHER" id="PTHR46082:SF11">
    <property type="entry name" value="AAA+ ATPASE DOMAIN-CONTAINING PROTEIN-RELATED"/>
    <property type="match status" value="1"/>
</dbReference>
<comment type="caution">
    <text evidence="4">The sequence shown here is derived from an EMBL/GenBank/DDBJ whole genome shotgun (WGS) entry which is preliminary data.</text>
</comment>
<dbReference type="PROSITE" id="PS50837">
    <property type="entry name" value="NACHT"/>
    <property type="match status" value="1"/>
</dbReference>
<dbReference type="PROSITE" id="PS50088">
    <property type="entry name" value="ANK_REPEAT"/>
    <property type="match status" value="6"/>
</dbReference>
<dbReference type="GO" id="GO:0003824">
    <property type="term" value="F:catalytic activity"/>
    <property type="evidence" value="ECO:0007669"/>
    <property type="project" value="InterPro"/>
</dbReference>
<dbReference type="Pfam" id="PF12796">
    <property type="entry name" value="Ank_2"/>
    <property type="match status" value="3"/>
</dbReference>
<reference evidence="4 5" key="1">
    <citation type="submission" date="2018-06" db="EMBL/GenBank/DDBJ databases">
        <title>Genome analysis of cellulolytic fungus Trichoderma lentiforme CFAM-422.</title>
        <authorList>
            <person name="Steindorff A.S."/>
            <person name="Formighieri E.F."/>
            <person name="Midorikawa G.E.O."/>
            <person name="Tamietti M.S."/>
            <person name="Ramos E.Z."/>
            <person name="Silva A.S."/>
            <person name="Bon E.P.S."/>
            <person name="Mendes T.D."/>
            <person name="Damaso M.C.T."/>
            <person name="Favaro L.C.L."/>
        </authorList>
    </citation>
    <scope>NUCLEOTIDE SEQUENCE [LARGE SCALE GENOMIC DNA]</scope>
    <source>
        <strain evidence="4 5">CFAM-422</strain>
    </source>
</reference>
<evidence type="ECO:0000313" key="5">
    <source>
        <dbReference type="Proteomes" id="UP000801864"/>
    </source>
</evidence>
<dbReference type="Pfam" id="PF22939">
    <property type="entry name" value="WHD_GPIID"/>
    <property type="match status" value="1"/>
</dbReference>
<dbReference type="SMART" id="SM00248">
    <property type="entry name" value="ANK"/>
    <property type="match status" value="9"/>
</dbReference>
<dbReference type="PANTHER" id="PTHR46082">
    <property type="entry name" value="ATP/GTP-BINDING PROTEIN-RELATED"/>
    <property type="match status" value="1"/>
</dbReference>
<dbReference type="Pfam" id="PF13637">
    <property type="entry name" value="Ank_4"/>
    <property type="match status" value="1"/>
</dbReference>
<feature type="repeat" description="ANK" evidence="2">
    <location>
        <begin position="892"/>
        <end position="924"/>
    </location>
</feature>
<sequence>MSNFNDYTIGWLCAIGTEQLAAKALLDEEHDWPDSVSPRDDNAYTLGKLGKHNIVIAGLPLGEYGITAVANASKDMLRSFPNIRIGLLVGVAGGVPGKHDIRLGDVVVGITNGQGAVFQYDFGKAIQEQDFQPTMFLNQSPPLLRTTAGRLQTHHRLHGHQLQQTIDGILNKYPKLQEEFQRPDRSADRLYLSNVVHPPANNDSCEITCDNSMLVPRKQRAMNQDEPVIHYGLIASGSQLIKDALIRDRLAEKDVLCFEMEAAGVMNYFPCLVIRGICDYSDSHKNKHWQGYAALAAAAYAKDLLRGISPSNVEAEKRLATTISSIKENVDQLVDVNLQSRNMAILNWLTPFNQSAQQADYLHRRQEGTGKWLLDSDKFQAWIHSKKQMLFCPGMPGAGKTILTSTVVDHLQSKFQKDSKIGIAYFFFDYKRQDEQTIDGVLASFLRQLAASQHSLPDAVHELYEKHNTQAIQIRPPTEKLIQVLKSVMMLYSRTFIIIDALDECNSADCTRQSIIKHIFQLQSETEANIFITSRPEVSEVFLKIPTIEIRANGEDVERYLKDSMIHLPRFVQTNPQLQDEIVHSILQAVDGMFLIAHLYLHSLKGKINYNQVIDALQNLEKGSTAYEKIYDDTMNRINSQCEEEKILATSVLSWLFLAKRPMRVAELQHALAVKPNESDFDRRNMSDIETMTSVCAGLVTIDDESNIIRLVHYTTQEYFQQTSKTWFREARTKSTKTCITYLSYRAFEFREGDSRDDVVSRVGRYPFYSYASLYWGDHARGASNSNNEVMAFLTDADRIWSYHEILTHVQWQEERSLLSDLKQQTTGLHLATWFGLTKAVDLLLQHNNKTYIEAGNDSGQTALHIATKCGHEDIAELLLDKKSEIEAVDTRGDTPLHTALVNHEEHMLPLLLKNNADTEARNCSADTLLHAVAQGGYKDKTIRRLLKKGADIEALSREDQTPLHVAAAYGNAGCIEIFLDWGADREAIDENGDTPLHLAAYNGEMDAVHVLLKKNANFHATNNRGRTPLHEAVFSDDCMLPGGRNEDHEMSVQRLLQYHVDIEATDVDGKTPLHLAAGTGHQKAAKLLLDHGARVNVTDLHGKRPIDYAQERYHSGENDSWDLVQLLLIKGAVLHVPISLGHAEYVAPDIKTESGESVFTKVAVRAPDTKIEDLDSRISKRPRLRSLGEDVEMTGMGMFES</sequence>
<evidence type="ECO:0000313" key="4">
    <source>
        <dbReference type="EMBL" id="KAF3074188.1"/>
    </source>
</evidence>
<keyword evidence="5" id="KW-1185">Reference proteome</keyword>